<organism evidence="8 9">
    <name type="scientific">Geotrypetes seraphini</name>
    <name type="common">Gaboon caecilian</name>
    <name type="synonym">Caecilia seraphini</name>
    <dbReference type="NCBI Taxonomy" id="260995"/>
    <lineage>
        <taxon>Eukaryota</taxon>
        <taxon>Metazoa</taxon>
        <taxon>Chordata</taxon>
        <taxon>Craniata</taxon>
        <taxon>Vertebrata</taxon>
        <taxon>Euteleostomi</taxon>
        <taxon>Amphibia</taxon>
        <taxon>Gymnophiona</taxon>
        <taxon>Geotrypetes</taxon>
    </lineage>
</organism>
<evidence type="ECO:0000313" key="9">
    <source>
        <dbReference type="RefSeq" id="XP_033818394.1"/>
    </source>
</evidence>
<dbReference type="Proteomes" id="UP000515159">
    <property type="component" value="Chromosome 11"/>
</dbReference>
<evidence type="ECO:0000256" key="6">
    <source>
        <dbReference type="SAM" id="SignalP"/>
    </source>
</evidence>
<evidence type="ECO:0000256" key="1">
    <source>
        <dbReference type="ARBA" id="ARBA00022729"/>
    </source>
</evidence>
<comment type="similarity">
    <text evidence="4">Belongs to the immunoglobulin superfamily. CEA family.</text>
</comment>
<keyword evidence="5" id="KW-0472">Membrane</keyword>
<reference evidence="9" key="1">
    <citation type="submission" date="2025-08" db="UniProtKB">
        <authorList>
            <consortium name="RefSeq"/>
        </authorList>
    </citation>
    <scope>IDENTIFICATION</scope>
</reference>
<gene>
    <name evidence="9" type="primary">LOC117368799</name>
</gene>
<evidence type="ECO:0000256" key="3">
    <source>
        <dbReference type="ARBA" id="ARBA00023319"/>
    </source>
</evidence>
<feature type="signal peptide" evidence="6">
    <location>
        <begin position="1"/>
        <end position="29"/>
    </location>
</feature>
<dbReference type="InterPro" id="IPR036179">
    <property type="entry name" value="Ig-like_dom_sf"/>
</dbReference>
<dbReference type="PANTHER" id="PTHR44427:SF1">
    <property type="entry name" value="CARCINOEMBRYONIC ANTIGEN-RELATED CELL ADHESION MOLECULE 1"/>
    <property type="match status" value="1"/>
</dbReference>
<keyword evidence="3" id="KW-0393">Immunoglobulin domain</keyword>
<proteinExistence type="inferred from homology"/>
<dbReference type="SUPFAM" id="SSF48726">
    <property type="entry name" value="Immunoglobulin"/>
    <property type="match status" value="1"/>
</dbReference>
<protein>
    <submittedName>
        <fullName evidence="9">Carcinoembryonic antigen-related cell adhesion molecule 16-like isoform X2</fullName>
    </submittedName>
</protein>
<evidence type="ECO:0000256" key="5">
    <source>
        <dbReference type="SAM" id="Phobius"/>
    </source>
</evidence>
<evidence type="ECO:0000256" key="2">
    <source>
        <dbReference type="ARBA" id="ARBA00023180"/>
    </source>
</evidence>
<evidence type="ECO:0000256" key="4">
    <source>
        <dbReference type="ARBA" id="ARBA00038222"/>
    </source>
</evidence>
<dbReference type="AlphaFoldDB" id="A0A6P8SI68"/>
<dbReference type="CDD" id="cd12087">
    <property type="entry name" value="TM_EGFR-like"/>
    <property type="match status" value="1"/>
</dbReference>
<dbReference type="Pfam" id="PF07686">
    <property type="entry name" value="V-set"/>
    <property type="match status" value="1"/>
</dbReference>
<dbReference type="PANTHER" id="PTHR44427">
    <property type="entry name" value="CARCINOEMBRYONIC ANTIGEN-RELATED CELL ADHESION MOLECULE 19"/>
    <property type="match status" value="1"/>
</dbReference>
<name>A0A6P8SI68_GEOSA</name>
<keyword evidence="1 6" id="KW-0732">Signal</keyword>
<keyword evidence="5" id="KW-1133">Transmembrane helix</keyword>
<keyword evidence="2" id="KW-0325">Glycoprotein</keyword>
<dbReference type="Gene3D" id="2.60.40.10">
    <property type="entry name" value="Immunoglobulins"/>
    <property type="match status" value="1"/>
</dbReference>
<feature type="domain" description="Immunoglobulin V-set" evidence="7">
    <location>
        <begin position="42"/>
        <end position="124"/>
    </location>
</feature>
<sequence length="348" mass="37652">MCISQGFPTGILQLSTLVFLGLWSPQISAQISIVPVPKTPLVGENVLLSVYGVTGDIQTFDWYRGGTTDKNQMLNYIPTAISPEKIYSPYEGRLSGFPNGSMEISGLNTNDSGHYTVQIQANGIQEAIIIVVKVYGRPDERIQCGADLLEEKVILRCSWLGGSPAADVHLQFQSINDTEQNEVKRDVSKDSVAAGDQLTCHGSQIDKEDMCYLDFGDPSGLSAGAIAGIVVGVLAGLALIGLTVYLILRKKKKTSNSEPTTSSVHTYANVAIERGNSYVNMTDCSTYEKVVNSGGNNYVNATNFPENEYVNVSGHSPVRQPTNTSSTVANPHYTDLKVTDVSPYRTLK</sequence>
<dbReference type="InterPro" id="IPR050831">
    <property type="entry name" value="CEA_cell_adhesion"/>
</dbReference>
<evidence type="ECO:0000259" key="7">
    <source>
        <dbReference type="Pfam" id="PF07686"/>
    </source>
</evidence>
<dbReference type="RefSeq" id="XP_033818394.1">
    <property type="nucleotide sequence ID" value="XM_033962503.1"/>
</dbReference>
<evidence type="ECO:0000313" key="8">
    <source>
        <dbReference type="Proteomes" id="UP000515159"/>
    </source>
</evidence>
<dbReference type="InterPro" id="IPR013106">
    <property type="entry name" value="Ig_V-set"/>
</dbReference>
<feature type="transmembrane region" description="Helical" evidence="5">
    <location>
        <begin position="225"/>
        <end position="248"/>
    </location>
</feature>
<dbReference type="GeneID" id="117368799"/>
<feature type="chain" id="PRO_5027821770" evidence="6">
    <location>
        <begin position="30"/>
        <end position="348"/>
    </location>
</feature>
<keyword evidence="5" id="KW-0812">Transmembrane</keyword>
<accession>A0A6P8SI68</accession>
<keyword evidence="8" id="KW-1185">Reference proteome</keyword>
<dbReference type="InterPro" id="IPR013783">
    <property type="entry name" value="Ig-like_fold"/>
</dbReference>